<reference evidence="9 10" key="1">
    <citation type="submission" date="2019-03" db="EMBL/GenBank/DDBJ databases">
        <title>Genomic Encyclopedia of Type Strains, Phase IV (KMG-IV): sequencing the most valuable type-strain genomes for metagenomic binning, comparative biology and taxonomic classification.</title>
        <authorList>
            <person name="Goeker M."/>
        </authorList>
    </citation>
    <scope>NUCLEOTIDE SEQUENCE [LARGE SCALE GENOMIC DNA]</scope>
    <source>
        <strain evidence="9 10">DSM 100433</strain>
    </source>
</reference>
<evidence type="ECO:0000313" key="9">
    <source>
        <dbReference type="EMBL" id="TCL45196.1"/>
    </source>
</evidence>
<feature type="compositionally biased region" description="Basic and acidic residues" evidence="7">
    <location>
        <begin position="59"/>
        <end position="70"/>
    </location>
</feature>
<dbReference type="GO" id="GO:0003723">
    <property type="term" value="F:RNA binding"/>
    <property type="evidence" value="ECO:0007669"/>
    <property type="project" value="UniProtKB-UniRule"/>
</dbReference>
<dbReference type="SMART" id="SM00393">
    <property type="entry name" value="R3H"/>
    <property type="match status" value="1"/>
</dbReference>
<evidence type="ECO:0000259" key="8">
    <source>
        <dbReference type="PROSITE" id="PS51061"/>
    </source>
</evidence>
<dbReference type="Gene3D" id="3.30.30.80">
    <property type="entry name" value="probable RNA-binding protein from clostridium symbiosum atcc 14940"/>
    <property type="match status" value="1"/>
</dbReference>
<sequence length="374" mass="41537">MQNEIIMTAKTVDEALERAYEEMGATSDETSFEILQMPKKGFLGLRNIPAKVRVYRLEAEEPAKPVKESPKPAPQKEAPKREKKESQPRPPKKAAPVQQKEAPTPKAEPAAAEEPLEELELSEKAKVAAQYVGEILEQMGVKNAVVTPRQTRESIEIRLEGDGLGVIIGRRGETLDAVQYLTSLVANRMGGDYMRISIDSGDYRKKRAETLERLATKLARNAVKTGRSTKLEPMNPYERRIIHAAVSKVEGATSSSIGEEPNRRVVISSKNPRKRTDAPKEGRSAGGSRRGGERSRSRGPRENREPRERQEREGRQGNAQPVIPGARIDDQITAEELARLNPPPAPKTEKPQVQAPAVEEEPQMPLYSQIDLPE</sequence>
<dbReference type="RefSeq" id="WP_132083503.1">
    <property type="nucleotide sequence ID" value="NZ_SLUK01000001.1"/>
</dbReference>
<dbReference type="GO" id="GO:0008360">
    <property type="term" value="P:regulation of cell shape"/>
    <property type="evidence" value="ECO:0007669"/>
    <property type="project" value="UniProtKB-KW"/>
</dbReference>
<dbReference type="InterPro" id="IPR039247">
    <property type="entry name" value="KhpB"/>
</dbReference>
<dbReference type="InterPro" id="IPR034079">
    <property type="entry name" value="R3H_KhpB"/>
</dbReference>
<evidence type="ECO:0000256" key="6">
    <source>
        <dbReference type="HAMAP-Rule" id="MF_00867"/>
    </source>
</evidence>
<dbReference type="PANTHER" id="PTHR35800:SF1">
    <property type="entry name" value="RNA-BINDING PROTEIN KHPB"/>
    <property type="match status" value="1"/>
</dbReference>
<comment type="function">
    <text evidence="6">A probable RNA chaperone. Forms a complex with KhpA which binds to cellular RNA and controls its expression. Plays a role in peptidoglycan (PG) homeostasis and cell length regulation.</text>
</comment>
<feature type="region of interest" description="Disordered" evidence="7">
    <location>
        <begin position="249"/>
        <end position="374"/>
    </location>
</feature>
<feature type="domain" description="R3H" evidence="8">
    <location>
        <begin position="205"/>
        <end position="271"/>
    </location>
</feature>
<keyword evidence="5 6" id="KW-0961">Cell wall biogenesis/degradation</keyword>
<dbReference type="Gene3D" id="3.30.300.20">
    <property type="match status" value="1"/>
</dbReference>
<evidence type="ECO:0000256" key="4">
    <source>
        <dbReference type="ARBA" id="ARBA00023186"/>
    </source>
</evidence>
<name>A0A9X8ULB4_9FIRM</name>
<keyword evidence="10" id="KW-1185">Reference proteome</keyword>
<keyword evidence="1 6" id="KW-0963">Cytoplasm</keyword>
<dbReference type="Pfam" id="PF01424">
    <property type="entry name" value="R3H"/>
    <property type="match status" value="1"/>
</dbReference>
<proteinExistence type="inferred from homology"/>
<dbReference type="PROSITE" id="PS51061">
    <property type="entry name" value="R3H"/>
    <property type="match status" value="1"/>
</dbReference>
<feature type="compositionally biased region" description="Low complexity" evidence="7">
    <location>
        <begin position="100"/>
        <end position="113"/>
    </location>
</feature>
<feature type="compositionally biased region" description="Basic and acidic residues" evidence="7">
    <location>
        <begin position="77"/>
        <end position="87"/>
    </location>
</feature>
<evidence type="ECO:0000313" key="10">
    <source>
        <dbReference type="Proteomes" id="UP000294682"/>
    </source>
</evidence>
<comment type="caution">
    <text evidence="9">The sequence shown here is derived from an EMBL/GenBank/DDBJ whole genome shotgun (WGS) entry which is preliminary data.</text>
</comment>
<dbReference type="GO" id="GO:0005737">
    <property type="term" value="C:cytoplasm"/>
    <property type="evidence" value="ECO:0007669"/>
    <property type="project" value="UniProtKB-SubCell"/>
</dbReference>
<dbReference type="CDD" id="cd02414">
    <property type="entry name" value="KH-II_Jag"/>
    <property type="match status" value="1"/>
</dbReference>
<accession>A0A9X8ULB4</accession>
<organism evidence="9 10">
    <name type="scientific">Harryflintia acetispora</name>
    <dbReference type="NCBI Taxonomy" id="1849041"/>
    <lineage>
        <taxon>Bacteria</taxon>
        <taxon>Bacillati</taxon>
        <taxon>Bacillota</taxon>
        <taxon>Clostridia</taxon>
        <taxon>Eubacteriales</taxon>
        <taxon>Oscillospiraceae</taxon>
        <taxon>Harryflintia</taxon>
    </lineage>
</organism>
<dbReference type="CDD" id="cd02644">
    <property type="entry name" value="R3H_jag"/>
    <property type="match status" value="1"/>
</dbReference>
<evidence type="ECO:0000256" key="2">
    <source>
        <dbReference type="ARBA" id="ARBA00022884"/>
    </source>
</evidence>
<dbReference type="Pfam" id="PF14804">
    <property type="entry name" value="Jag_N"/>
    <property type="match status" value="1"/>
</dbReference>
<feature type="region of interest" description="Disordered" evidence="7">
    <location>
        <begin position="59"/>
        <end position="119"/>
    </location>
</feature>
<dbReference type="Proteomes" id="UP000294682">
    <property type="component" value="Unassembled WGS sequence"/>
</dbReference>
<gene>
    <name evidence="6" type="primary">khpB</name>
    <name evidence="6" type="synonym">eloR</name>
    <name evidence="9" type="ORF">EDD78_101177</name>
</gene>
<dbReference type="GO" id="GO:0009252">
    <property type="term" value="P:peptidoglycan biosynthetic process"/>
    <property type="evidence" value="ECO:0007669"/>
    <property type="project" value="UniProtKB-UniRule"/>
</dbReference>
<protein>
    <recommendedName>
        <fullName evidence="6">RNA-binding protein KhpB</fullName>
    </recommendedName>
    <alternativeName>
        <fullName evidence="6">RNA-binding protein EloR</fullName>
    </alternativeName>
</protein>
<dbReference type="NCBIfam" id="NF041568">
    <property type="entry name" value="Jag_EloR"/>
    <property type="match status" value="1"/>
</dbReference>
<dbReference type="InterPro" id="IPR038247">
    <property type="entry name" value="Jag_N_dom_sf"/>
</dbReference>
<comment type="similarity">
    <text evidence="6">Belongs to the KhpB RNA-binding protein family.</text>
</comment>
<dbReference type="InterPro" id="IPR038008">
    <property type="entry name" value="Jag_KH"/>
</dbReference>
<dbReference type="InterPro" id="IPR001374">
    <property type="entry name" value="R3H_dom"/>
</dbReference>
<dbReference type="InterPro" id="IPR032782">
    <property type="entry name" value="KhpB_N"/>
</dbReference>
<keyword evidence="3 6" id="KW-0133">Cell shape</keyword>
<dbReference type="PANTHER" id="PTHR35800">
    <property type="entry name" value="PROTEIN JAG"/>
    <property type="match status" value="1"/>
</dbReference>
<dbReference type="SMART" id="SM01245">
    <property type="entry name" value="Jag_N"/>
    <property type="match status" value="1"/>
</dbReference>
<comment type="domain">
    <text evidence="6">Has an N-terminal Jag-N domain and 2 RNA-binding domains (KH and R3H).</text>
</comment>
<evidence type="ECO:0000256" key="5">
    <source>
        <dbReference type="ARBA" id="ARBA00023316"/>
    </source>
</evidence>
<evidence type="ECO:0000256" key="1">
    <source>
        <dbReference type="ARBA" id="ARBA00022490"/>
    </source>
</evidence>
<comment type="caution">
    <text evidence="6">Lacks conserved residue(s) required for the propagation of feature annotation.</text>
</comment>
<evidence type="ECO:0000256" key="7">
    <source>
        <dbReference type="SAM" id="MobiDB-lite"/>
    </source>
</evidence>
<dbReference type="GO" id="GO:0071555">
    <property type="term" value="P:cell wall organization"/>
    <property type="evidence" value="ECO:0007669"/>
    <property type="project" value="UniProtKB-KW"/>
</dbReference>
<feature type="compositionally biased region" description="Basic and acidic residues" evidence="7">
    <location>
        <begin position="290"/>
        <end position="315"/>
    </location>
</feature>
<dbReference type="SUPFAM" id="SSF82708">
    <property type="entry name" value="R3H domain"/>
    <property type="match status" value="1"/>
</dbReference>
<evidence type="ECO:0000256" key="3">
    <source>
        <dbReference type="ARBA" id="ARBA00022960"/>
    </source>
</evidence>
<dbReference type="InterPro" id="IPR015946">
    <property type="entry name" value="KH_dom-like_a/b"/>
</dbReference>
<dbReference type="HAMAP" id="MF_00867">
    <property type="entry name" value="KhpB"/>
    <property type="match status" value="1"/>
</dbReference>
<dbReference type="AlphaFoldDB" id="A0A9X8ULB4"/>
<comment type="subcellular location">
    <subcellularLocation>
        <location evidence="6">Cytoplasm</location>
    </subcellularLocation>
</comment>
<comment type="subunit">
    <text evidence="6">Forms a complex with KhpA.</text>
</comment>
<dbReference type="InterPro" id="IPR036867">
    <property type="entry name" value="R3H_dom_sf"/>
</dbReference>
<keyword evidence="4 6" id="KW-0143">Chaperone</keyword>
<feature type="compositionally biased region" description="Basic and acidic residues" evidence="7">
    <location>
        <begin position="274"/>
        <end position="283"/>
    </location>
</feature>
<keyword evidence="2 6" id="KW-0694">RNA-binding</keyword>
<dbReference type="Pfam" id="PF13083">
    <property type="entry name" value="KH_KhpA-B"/>
    <property type="match status" value="1"/>
</dbReference>
<dbReference type="EMBL" id="SLUK01000001">
    <property type="protein sequence ID" value="TCL45196.1"/>
    <property type="molecule type" value="Genomic_DNA"/>
</dbReference>
<dbReference type="Gene3D" id="3.30.1370.50">
    <property type="entry name" value="R3H-like domain"/>
    <property type="match status" value="1"/>
</dbReference>